<dbReference type="CDD" id="cd06464">
    <property type="entry name" value="ACD_sHsps-like"/>
    <property type="match status" value="1"/>
</dbReference>
<dbReference type="Proteomes" id="UP000533905">
    <property type="component" value="Unassembled WGS sequence"/>
</dbReference>
<dbReference type="EMBL" id="JABAIV010000001">
    <property type="protein sequence ID" value="NNG21915.1"/>
    <property type="molecule type" value="Genomic_DNA"/>
</dbReference>
<evidence type="ECO:0000313" key="4">
    <source>
        <dbReference type="EMBL" id="NNG21915.1"/>
    </source>
</evidence>
<dbReference type="SUPFAM" id="SSF49764">
    <property type="entry name" value="HSP20-like chaperones"/>
    <property type="match status" value="1"/>
</dbReference>
<evidence type="ECO:0000256" key="2">
    <source>
        <dbReference type="RuleBase" id="RU003616"/>
    </source>
</evidence>
<reference evidence="4 5" key="1">
    <citation type="submission" date="2020-04" db="EMBL/GenBank/DDBJ databases">
        <title>Massilia sp. nov., a cold adapted bacteria isolated from Arctic soil.</title>
        <authorList>
            <person name="Son J."/>
            <person name="Ka J.-O."/>
        </authorList>
    </citation>
    <scope>NUCLEOTIDE SEQUENCE [LARGE SCALE GENOMIC DNA]</scope>
    <source>
        <strain evidence="4 5">ML15P13</strain>
    </source>
</reference>
<dbReference type="AlphaFoldDB" id="A0A7Y2JVQ8"/>
<sequence>MNLIRRGNPALQAYRPNALEDGFGRMVESMFQDFFAPLAAGQQWGSDGALAPRLDVKETEKSFEIQAELPGVEKEDVKVSVDGQRITIEAECRKANERREGETVVYAERTASKFMRSFTLPTEVDDTTAQARLENGVLQLSLPKKQGTEARRLTIQ</sequence>
<dbReference type="Gene3D" id="2.60.40.790">
    <property type="match status" value="1"/>
</dbReference>
<evidence type="ECO:0000313" key="5">
    <source>
        <dbReference type="Proteomes" id="UP000533905"/>
    </source>
</evidence>
<dbReference type="InterPro" id="IPR031107">
    <property type="entry name" value="Small_HSP"/>
</dbReference>
<protein>
    <submittedName>
        <fullName evidence="4">Hsp20/alpha crystallin family protein</fullName>
    </submittedName>
</protein>
<comment type="caution">
    <text evidence="4">The sequence shown here is derived from an EMBL/GenBank/DDBJ whole genome shotgun (WGS) entry which is preliminary data.</text>
</comment>
<dbReference type="Pfam" id="PF00011">
    <property type="entry name" value="HSP20"/>
    <property type="match status" value="1"/>
</dbReference>
<organism evidence="4 5">
    <name type="scientific">Telluria aromaticivorans</name>
    <dbReference type="NCBI Taxonomy" id="2725995"/>
    <lineage>
        <taxon>Bacteria</taxon>
        <taxon>Pseudomonadati</taxon>
        <taxon>Pseudomonadota</taxon>
        <taxon>Betaproteobacteria</taxon>
        <taxon>Burkholderiales</taxon>
        <taxon>Oxalobacteraceae</taxon>
        <taxon>Telluria group</taxon>
        <taxon>Telluria</taxon>
    </lineage>
</organism>
<proteinExistence type="inferred from homology"/>
<accession>A0A7Y2JVQ8</accession>
<dbReference type="InterPro" id="IPR008978">
    <property type="entry name" value="HSP20-like_chaperone"/>
</dbReference>
<dbReference type="InterPro" id="IPR002068">
    <property type="entry name" value="A-crystallin/Hsp20_dom"/>
</dbReference>
<feature type="domain" description="SHSP" evidence="3">
    <location>
        <begin position="45"/>
        <end position="156"/>
    </location>
</feature>
<comment type="similarity">
    <text evidence="1 2">Belongs to the small heat shock protein (HSP20) family.</text>
</comment>
<dbReference type="RefSeq" id="WP_171080823.1">
    <property type="nucleotide sequence ID" value="NZ_JABAIV010000001.1"/>
</dbReference>
<name>A0A7Y2JVQ8_9BURK</name>
<dbReference type="PANTHER" id="PTHR11527">
    <property type="entry name" value="HEAT-SHOCK PROTEIN 20 FAMILY MEMBER"/>
    <property type="match status" value="1"/>
</dbReference>
<gene>
    <name evidence="4" type="ORF">HGB41_02685</name>
</gene>
<evidence type="ECO:0000259" key="3">
    <source>
        <dbReference type="PROSITE" id="PS01031"/>
    </source>
</evidence>
<dbReference type="PROSITE" id="PS01031">
    <property type="entry name" value="SHSP"/>
    <property type="match status" value="1"/>
</dbReference>
<keyword evidence="5" id="KW-1185">Reference proteome</keyword>
<evidence type="ECO:0000256" key="1">
    <source>
        <dbReference type="PROSITE-ProRule" id="PRU00285"/>
    </source>
</evidence>